<proteinExistence type="predicted"/>
<gene>
    <name evidence="1" type="ORF">A3H64_01215</name>
</gene>
<evidence type="ECO:0000313" key="2">
    <source>
        <dbReference type="Proteomes" id="UP000178186"/>
    </source>
</evidence>
<dbReference type="Proteomes" id="UP000178186">
    <property type="component" value="Unassembled WGS sequence"/>
</dbReference>
<evidence type="ECO:0000313" key="1">
    <source>
        <dbReference type="EMBL" id="OGZ56210.1"/>
    </source>
</evidence>
<sequence length="61" mass="7052">MVGLYQQAVRKRKDSQYFFHKEVLLHTSQNTLLYVLNPSALCAHKSPPFLGEIIKRRGLLP</sequence>
<reference evidence="1 2" key="1">
    <citation type="journal article" date="2016" name="Nat. Commun.">
        <title>Thousands of microbial genomes shed light on interconnected biogeochemical processes in an aquifer system.</title>
        <authorList>
            <person name="Anantharaman K."/>
            <person name="Brown C.T."/>
            <person name="Hug L.A."/>
            <person name="Sharon I."/>
            <person name="Castelle C.J."/>
            <person name="Probst A.J."/>
            <person name="Thomas B.C."/>
            <person name="Singh A."/>
            <person name="Wilkins M.J."/>
            <person name="Karaoz U."/>
            <person name="Brodie E.L."/>
            <person name="Williams K.H."/>
            <person name="Hubbard S.S."/>
            <person name="Banfield J.F."/>
        </authorList>
    </citation>
    <scope>NUCLEOTIDE SEQUENCE [LARGE SCALE GENOMIC DNA]</scope>
</reference>
<accession>A0A1G2H1M2</accession>
<name>A0A1G2H1M2_9BACT</name>
<protein>
    <submittedName>
        <fullName evidence="1">Uncharacterized protein</fullName>
    </submittedName>
</protein>
<comment type="caution">
    <text evidence="1">The sequence shown here is derived from an EMBL/GenBank/DDBJ whole genome shotgun (WGS) entry which is preliminary data.</text>
</comment>
<dbReference type="AlphaFoldDB" id="A0A1G2H1M2"/>
<dbReference type="EMBL" id="MHNY01000017">
    <property type="protein sequence ID" value="OGZ56210.1"/>
    <property type="molecule type" value="Genomic_DNA"/>
</dbReference>
<organism evidence="1 2">
    <name type="scientific">Candidatus Ryanbacteria bacterium RIFCSPLOWO2_02_FULL_45_11c</name>
    <dbReference type="NCBI Taxonomy" id="1802128"/>
    <lineage>
        <taxon>Bacteria</taxon>
        <taxon>Candidatus Ryaniibacteriota</taxon>
    </lineage>
</organism>